<evidence type="ECO:0000256" key="1">
    <source>
        <dbReference type="ARBA" id="ARBA00023015"/>
    </source>
</evidence>
<dbReference type="GO" id="GO:0003700">
    <property type="term" value="F:DNA-binding transcription factor activity"/>
    <property type="evidence" value="ECO:0007669"/>
    <property type="project" value="InterPro"/>
</dbReference>
<dbReference type="SMART" id="SM00345">
    <property type="entry name" value="HTH_GNTR"/>
    <property type="match status" value="1"/>
</dbReference>
<name>A0A8J4A2Z1_9ACTN</name>
<protein>
    <submittedName>
        <fullName evidence="6">GntR family transcriptional regulator</fullName>
    </submittedName>
</protein>
<dbReference type="SUPFAM" id="SSF48008">
    <property type="entry name" value="GntR ligand-binding domain-like"/>
    <property type="match status" value="1"/>
</dbReference>
<feature type="region of interest" description="Disordered" evidence="4">
    <location>
        <begin position="229"/>
        <end position="248"/>
    </location>
</feature>
<evidence type="ECO:0000256" key="3">
    <source>
        <dbReference type="ARBA" id="ARBA00023163"/>
    </source>
</evidence>
<organism evidence="6 7">
    <name type="scientific">Virgisporangium ochraceum</name>
    <dbReference type="NCBI Taxonomy" id="65505"/>
    <lineage>
        <taxon>Bacteria</taxon>
        <taxon>Bacillati</taxon>
        <taxon>Actinomycetota</taxon>
        <taxon>Actinomycetes</taxon>
        <taxon>Micromonosporales</taxon>
        <taxon>Micromonosporaceae</taxon>
        <taxon>Virgisporangium</taxon>
    </lineage>
</organism>
<dbReference type="GO" id="GO:0003677">
    <property type="term" value="F:DNA binding"/>
    <property type="evidence" value="ECO:0007669"/>
    <property type="project" value="UniProtKB-KW"/>
</dbReference>
<dbReference type="PANTHER" id="PTHR43537:SF5">
    <property type="entry name" value="UXU OPERON TRANSCRIPTIONAL REGULATOR"/>
    <property type="match status" value="1"/>
</dbReference>
<dbReference type="PRINTS" id="PR00035">
    <property type="entry name" value="HTHGNTR"/>
</dbReference>
<dbReference type="InterPro" id="IPR036390">
    <property type="entry name" value="WH_DNA-bd_sf"/>
</dbReference>
<proteinExistence type="predicted"/>
<dbReference type="Gene3D" id="1.10.10.10">
    <property type="entry name" value="Winged helix-like DNA-binding domain superfamily/Winged helix DNA-binding domain"/>
    <property type="match status" value="1"/>
</dbReference>
<evidence type="ECO:0000313" key="7">
    <source>
        <dbReference type="Proteomes" id="UP000635606"/>
    </source>
</evidence>
<keyword evidence="1" id="KW-0805">Transcription regulation</keyword>
<dbReference type="PROSITE" id="PS50949">
    <property type="entry name" value="HTH_GNTR"/>
    <property type="match status" value="1"/>
</dbReference>
<dbReference type="Proteomes" id="UP000635606">
    <property type="component" value="Unassembled WGS sequence"/>
</dbReference>
<feature type="compositionally biased region" description="Polar residues" evidence="4">
    <location>
        <begin position="237"/>
        <end position="248"/>
    </location>
</feature>
<evidence type="ECO:0000256" key="4">
    <source>
        <dbReference type="SAM" id="MobiDB-lite"/>
    </source>
</evidence>
<reference evidence="6" key="1">
    <citation type="submission" date="2021-01" db="EMBL/GenBank/DDBJ databases">
        <title>Whole genome shotgun sequence of Virgisporangium ochraceum NBRC 16418.</title>
        <authorList>
            <person name="Komaki H."/>
            <person name="Tamura T."/>
        </authorList>
    </citation>
    <scope>NUCLEOTIDE SEQUENCE</scope>
    <source>
        <strain evidence="6">NBRC 16418</strain>
    </source>
</reference>
<keyword evidence="7" id="KW-1185">Reference proteome</keyword>
<sequence length="248" mass="27025">MGAIETTIENIKRMLIEGELRPGDKLPVEKDLAALLGVSRNTLREAVRALSSLKVLQTRQGDGTYVTSLQPGLLLDGMAFVADLHREDGELQFLHVRRLLEPEATALAVRRLTGADLAGLRDLLAEAHDLVRADPIDADRLMANDRAFHALITSRCGNPVLAALVENMSGNTVRARLWRGRLDPAANLRTVTEHELIYQAIVDGDSERARLRAAAHIIEVEDAVRAMTGSRGHLDSQPPSTASTVPLT</sequence>
<gene>
    <name evidence="6" type="primary">pdhR_3</name>
    <name evidence="6" type="ORF">Voc01_073270</name>
</gene>
<dbReference type="Pfam" id="PF00392">
    <property type="entry name" value="GntR"/>
    <property type="match status" value="1"/>
</dbReference>
<dbReference type="SMART" id="SM00895">
    <property type="entry name" value="FCD"/>
    <property type="match status" value="1"/>
</dbReference>
<dbReference type="EMBL" id="BOPH01000101">
    <property type="protein sequence ID" value="GIJ72410.1"/>
    <property type="molecule type" value="Genomic_DNA"/>
</dbReference>
<evidence type="ECO:0000259" key="5">
    <source>
        <dbReference type="PROSITE" id="PS50949"/>
    </source>
</evidence>
<dbReference type="PANTHER" id="PTHR43537">
    <property type="entry name" value="TRANSCRIPTIONAL REGULATOR, GNTR FAMILY"/>
    <property type="match status" value="1"/>
</dbReference>
<keyword evidence="2" id="KW-0238">DNA-binding</keyword>
<dbReference type="InterPro" id="IPR000524">
    <property type="entry name" value="Tscrpt_reg_HTH_GntR"/>
</dbReference>
<keyword evidence="3" id="KW-0804">Transcription</keyword>
<dbReference type="CDD" id="cd07377">
    <property type="entry name" value="WHTH_GntR"/>
    <property type="match status" value="1"/>
</dbReference>
<dbReference type="RefSeq" id="WP_239160744.1">
    <property type="nucleotide sequence ID" value="NZ_BOPH01000101.1"/>
</dbReference>
<evidence type="ECO:0000256" key="2">
    <source>
        <dbReference type="ARBA" id="ARBA00023125"/>
    </source>
</evidence>
<evidence type="ECO:0000313" key="6">
    <source>
        <dbReference type="EMBL" id="GIJ72410.1"/>
    </source>
</evidence>
<accession>A0A8J4A2Z1</accession>
<dbReference type="Pfam" id="PF07729">
    <property type="entry name" value="FCD"/>
    <property type="match status" value="1"/>
</dbReference>
<dbReference type="InterPro" id="IPR008920">
    <property type="entry name" value="TF_FadR/GntR_C"/>
</dbReference>
<dbReference type="SUPFAM" id="SSF46785">
    <property type="entry name" value="Winged helix' DNA-binding domain"/>
    <property type="match status" value="1"/>
</dbReference>
<dbReference type="Gene3D" id="1.20.120.530">
    <property type="entry name" value="GntR ligand-binding domain-like"/>
    <property type="match status" value="1"/>
</dbReference>
<dbReference type="AlphaFoldDB" id="A0A8J4A2Z1"/>
<feature type="domain" description="HTH gntR-type" evidence="5">
    <location>
        <begin position="1"/>
        <end position="69"/>
    </location>
</feature>
<dbReference type="InterPro" id="IPR036388">
    <property type="entry name" value="WH-like_DNA-bd_sf"/>
</dbReference>
<dbReference type="InterPro" id="IPR011711">
    <property type="entry name" value="GntR_C"/>
</dbReference>
<comment type="caution">
    <text evidence="6">The sequence shown here is derived from an EMBL/GenBank/DDBJ whole genome shotgun (WGS) entry which is preliminary data.</text>
</comment>